<feature type="region of interest" description="Disordered" evidence="1">
    <location>
        <begin position="318"/>
        <end position="345"/>
    </location>
</feature>
<reference evidence="2 3" key="1">
    <citation type="journal article" date="2014" name="Int. J. Syst. Evol. Microbiol.">
        <title>Complete genome sequence of Corynebacterium casei LMG S-19264T (=DSM 44701T), isolated from a smear-ripened cheese.</title>
        <authorList>
            <consortium name="US DOE Joint Genome Institute (JGI-PGF)"/>
            <person name="Walter F."/>
            <person name="Albersmeier A."/>
            <person name="Kalinowski J."/>
            <person name="Ruckert C."/>
        </authorList>
    </citation>
    <scope>NUCLEOTIDE SEQUENCE [LARGE SCALE GENOMIC DNA]</scope>
    <source>
        <strain evidence="2 3">CGMCC 4.7215</strain>
    </source>
</reference>
<dbReference type="EMBL" id="JBHSZQ010000009">
    <property type="protein sequence ID" value="MFC7125875.1"/>
    <property type="molecule type" value="Genomic_DNA"/>
</dbReference>
<dbReference type="InterPro" id="IPR011008">
    <property type="entry name" value="Dimeric_a/b-barrel"/>
</dbReference>
<dbReference type="RefSeq" id="WP_267638627.1">
    <property type="nucleotide sequence ID" value="NZ_JAODIY010000018.1"/>
</dbReference>
<protein>
    <submittedName>
        <fullName evidence="2">Tat pathway signal protein</fullName>
    </submittedName>
</protein>
<dbReference type="Pfam" id="PF24152">
    <property type="entry name" value="DUF7405"/>
    <property type="match status" value="1"/>
</dbReference>
<evidence type="ECO:0000256" key="1">
    <source>
        <dbReference type="SAM" id="MobiDB-lite"/>
    </source>
</evidence>
<evidence type="ECO:0000313" key="2">
    <source>
        <dbReference type="EMBL" id="MFC7125875.1"/>
    </source>
</evidence>
<feature type="compositionally biased region" description="Basic and acidic residues" evidence="1">
    <location>
        <begin position="325"/>
        <end position="343"/>
    </location>
</feature>
<evidence type="ECO:0000313" key="3">
    <source>
        <dbReference type="Proteomes" id="UP001596414"/>
    </source>
</evidence>
<dbReference type="InterPro" id="IPR006311">
    <property type="entry name" value="TAT_signal"/>
</dbReference>
<dbReference type="PROSITE" id="PS51318">
    <property type="entry name" value="TAT"/>
    <property type="match status" value="1"/>
</dbReference>
<proteinExistence type="predicted"/>
<dbReference type="Proteomes" id="UP001596414">
    <property type="component" value="Unassembled WGS sequence"/>
</dbReference>
<comment type="caution">
    <text evidence="2">The sequence shown here is derived from an EMBL/GenBank/DDBJ whole genome shotgun (WGS) entry which is preliminary data.</text>
</comment>
<gene>
    <name evidence="2" type="ORF">ACFQJ7_07450</name>
</gene>
<accession>A0ABD5X9N3</accession>
<sequence>MGLPDPSTLSRRDYLRALVAAGGTAALAACVDAPGDTSVPAGDPTERPPRQHAWNGVLRADDDGNPQSPEHHVLLALELSATITQETREQVEMALRSLESAYAYDPAGLLFTVGYTSSYFERVGSDSPVPEPETMTTLESPEFDDFDAIVHLASDNPEVVLEAEEALFGEVSPNGAKMDATFEGVFERGEPRRTGFIGPGLPAEHTDMPEVPDSIPEDAPFFMGFRSGFAESQAPESRVTIQEGPYSGGTTTHIESLTLQLETWFEQDNHFQRVAKLFSPEHAMDERVGEIGKKLERETGVAGEIAERTEQDARELGTVGHAQKAARERDEDGAPPLLRRDFNTTDNGTPGVHFLAHQRRIADFARVRQAMAGEDIAGEGVGKRLNNGILQYVFVRRRGNFIIPPRDNRALPAD</sequence>
<dbReference type="AlphaFoldDB" id="A0ABD5X9N3"/>
<name>A0ABD5X9N3_9EURY</name>
<dbReference type="SUPFAM" id="SSF54909">
    <property type="entry name" value="Dimeric alpha+beta barrel"/>
    <property type="match status" value="1"/>
</dbReference>
<organism evidence="2 3">
    <name type="scientific">Halovenus rubra</name>
    <dbReference type="NCBI Taxonomy" id="869890"/>
    <lineage>
        <taxon>Archaea</taxon>
        <taxon>Methanobacteriati</taxon>
        <taxon>Methanobacteriota</taxon>
        <taxon>Stenosarchaea group</taxon>
        <taxon>Halobacteria</taxon>
        <taxon>Halobacteriales</taxon>
        <taxon>Haloarculaceae</taxon>
        <taxon>Halovenus</taxon>
    </lineage>
</organism>
<dbReference type="InterPro" id="IPR055828">
    <property type="entry name" value="DUF7405"/>
</dbReference>